<dbReference type="PANTHER" id="PTHR35841:SF1">
    <property type="entry name" value="PHOSPHONATES-BINDING PERIPLASMIC PROTEIN"/>
    <property type="match status" value="1"/>
</dbReference>
<evidence type="ECO:0000313" key="2">
    <source>
        <dbReference type="Proteomes" id="UP000199340"/>
    </source>
</evidence>
<evidence type="ECO:0000313" key="1">
    <source>
        <dbReference type="EMBL" id="SDI52244.1"/>
    </source>
</evidence>
<name>A0A1G8L933_9RHOB</name>
<dbReference type="Gene3D" id="3.40.190.10">
    <property type="entry name" value="Periplasmic binding protein-like II"/>
    <property type="match status" value="1"/>
</dbReference>
<dbReference type="PANTHER" id="PTHR35841">
    <property type="entry name" value="PHOSPHONATES-BINDING PERIPLASMIC PROTEIN"/>
    <property type="match status" value="1"/>
</dbReference>
<dbReference type="OrthoDB" id="7353682at2"/>
<keyword evidence="2" id="KW-1185">Reference proteome</keyword>
<accession>A0A1G8L933</accession>
<protein>
    <submittedName>
        <fullName evidence="1">ABC transporter, phosphonate, substrate-binding protein</fullName>
    </submittedName>
</protein>
<gene>
    <name evidence="1" type="ORF">SAMN05421850_103227</name>
</gene>
<reference evidence="1 2" key="1">
    <citation type="submission" date="2016-10" db="EMBL/GenBank/DDBJ databases">
        <authorList>
            <person name="de Groot N.N."/>
        </authorList>
    </citation>
    <scope>NUCLEOTIDE SEQUENCE [LARGE SCALE GENOMIC DNA]</scope>
    <source>
        <strain evidence="1 2">DSM 28010</strain>
    </source>
</reference>
<dbReference type="AlphaFoldDB" id="A0A1G8L933"/>
<dbReference type="Pfam" id="PF12974">
    <property type="entry name" value="Phosphonate-bd"/>
    <property type="match status" value="1"/>
</dbReference>
<dbReference type="SUPFAM" id="SSF53850">
    <property type="entry name" value="Periplasmic binding protein-like II"/>
    <property type="match status" value="1"/>
</dbReference>
<dbReference type="RefSeq" id="WP_090028177.1">
    <property type="nucleotide sequence ID" value="NZ_FNEB01000003.1"/>
</dbReference>
<sequence length="246" mass="26462">MIAALPMYDLPWLRAETDRLWQAIHDELPDAPNALTRDRDAWEIWQSPNLLLAQTCGLPFRARLKDRVTMVASPDHRLPDCPPGHYYSQLIRRCDDTRDLAALVEGVMAYNEPLSQSGWAAPFAHLAARGLAPGRLLKTGAHLGSVAAVLDGRADFAAIDAVTLSLFARHDADAAAGLDLFDRTAPTPALPYITAPAHDAAGLAAAMTRAIAGLSQDDRDALCLHGIVSIPAARYTALPLPPAPKD</sequence>
<dbReference type="STRING" id="490829.SAMN05421850_103227"/>
<organism evidence="1 2">
    <name type="scientific">Lutimaribacter saemankumensis</name>
    <dbReference type="NCBI Taxonomy" id="490829"/>
    <lineage>
        <taxon>Bacteria</taxon>
        <taxon>Pseudomonadati</taxon>
        <taxon>Pseudomonadota</taxon>
        <taxon>Alphaproteobacteria</taxon>
        <taxon>Rhodobacterales</taxon>
        <taxon>Roseobacteraceae</taxon>
        <taxon>Lutimaribacter</taxon>
    </lineage>
</organism>
<dbReference type="EMBL" id="FNEB01000003">
    <property type="protein sequence ID" value="SDI52244.1"/>
    <property type="molecule type" value="Genomic_DNA"/>
</dbReference>
<proteinExistence type="predicted"/>
<dbReference type="Proteomes" id="UP000199340">
    <property type="component" value="Unassembled WGS sequence"/>
</dbReference>